<keyword evidence="10" id="KW-1185">Reference proteome</keyword>
<comment type="cofactor">
    <cofactor evidence="7">
        <name>Zn(2+)</name>
        <dbReference type="ChEBI" id="CHEBI:29105"/>
    </cofactor>
    <cofactor evidence="7">
        <name>Fe(3+)</name>
        <dbReference type="ChEBI" id="CHEBI:29034"/>
    </cofactor>
    <text evidence="7">Binds 1 zinc or iron ion per subunit.</text>
</comment>
<evidence type="ECO:0000256" key="7">
    <source>
        <dbReference type="HAMAP-Rule" id="MF_00372"/>
    </source>
</evidence>
<dbReference type="GO" id="GO:0050480">
    <property type="term" value="F:imidazolonepropionase activity"/>
    <property type="evidence" value="ECO:0007669"/>
    <property type="project" value="UniProtKB-UniRule"/>
</dbReference>
<keyword evidence="2 7" id="KW-0479">Metal-binding</keyword>
<feature type="binding site" evidence="7">
    <location>
        <position position="318"/>
    </location>
    <ligand>
        <name>Fe(3+)</name>
        <dbReference type="ChEBI" id="CHEBI:29034"/>
    </ligand>
</feature>
<evidence type="ECO:0000256" key="4">
    <source>
        <dbReference type="ARBA" id="ARBA00022808"/>
    </source>
</evidence>
<dbReference type="NCBIfam" id="TIGR01224">
    <property type="entry name" value="hutI"/>
    <property type="match status" value="1"/>
</dbReference>
<dbReference type="InterPro" id="IPR011059">
    <property type="entry name" value="Metal-dep_hydrolase_composite"/>
</dbReference>
<keyword evidence="4 7" id="KW-0369">Histidine metabolism</keyword>
<dbReference type="GO" id="GO:0019556">
    <property type="term" value="P:L-histidine catabolic process to glutamate and formamide"/>
    <property type="evidence" value="ECO:0007669"/>
    <property type="project" value="UniProtKB-UniRule"/>
</dbReference>
<dbReference type="PANTHER" id="PTHR42752:SF1">
    <property type="entry name" value="IMIDAZOLONEPROPIONASE-RELATED"/>
    <property type="match status" value="1"/>
</dbReference>
<dbReference type="EMBL" id="JBHTAA010000015">
    <property type="protein sequence ID" value="MFC7205444.1"/>
    <property type="molecule type" value="Genomic_DNA"/>
</dbReference>
<evidence type="ECO:0000256" key="6">
    <source>
        <dbReference type="ARBA" id="ARBA00023004"/>
    </source>
</evidence>
<evidence type="ECO:0000256" key="3">
    <source>
        <dbReference type="ARBA" id="ARBA00022801"/>
    </source>
</evidence>
<dbReference type="Gene3D" id="2.30.40.10">
    <property type="entry name" value="Urease, subunit C, domain 1"/>
    <property type="match status" value="1"/>
</dbReference>
<feature type="binding site" evidence="7">
    <location>
        <position position="247"/>
    </location>
    <ligand>
        <name>4-imidazolone-5-propanoate</name>
        <dbReference type="ChEBI" id="CHEBI:77893"/>
    </ligand>
</feature>
<dbReference type="GO" id="GO:0005737">
    <property type="term" value="C:cytoplasm"/>
    <property type="evidence" value="ECO:0007669"/>
    <property type="project" value="UniProtKB-SubCell"/>
</dbReference>
<proteinExistence type="inferred from homology"/>
<dbReference type="HAMAP" id="MF_00372">
    <property type="entry name" value="HutI"/>
    <property type="match status" value="1"/>
</dbReference>
<feature type="binding site" evidence="7">
    <location>
        <position position="320"/>
    </location>
    <ligand>
        <name>N-formimidoyl-L-glutamate</name>
        <dbReference type="ChEBI" id="CHEBI:58928"/>
    </ligand>
</feature>
<comment type="similarity">
    <text evidence="7">Belongs to the metallo-dependent hydrolases superfamily. HutI family.</text>
</comment>
<comment type="caution">
    <text evidence="7">Lacks conserved residue(s) required for the propagation of feature annotation.</text>
</comment>
<organism evidence="9 10">
    <name type="scientific">Haloferax namakaokahaiae</name>
    <dbReference type="NCBI Taxonomy" id="1748331"/>
    <lineage>
        <taxon>Archaea</taxon>
        <taxon>Methanobacteriati</taxon>
        <taxon>Methanobacteriota</taxon>
        <taxon>Stenosarchaea group</taxon>
        <taxon>Halobacteria</taxon>
        <taxon>Halobacteriales</taxon>
        <taxon>Haloferacaceae</taxon>
        <taxon>Haloferax</taxon>
    </lineage>
</organism>
<feature type="binding site" evidence="7">
    <location>
        <position position="181"/>
    </location>
    <ligand>
        <name>4-imidazolone-5-propanoate</name>
        <dbReference type="ChEBI" id="CHEBI:77893"/>
    </ligand>
</feature>
<evidence type="ECO:0000256" key="1">
    <source>
        <dbReference type="ARBA" id="ARBA00012864"/>
    </source>
</evidence>
<sequence length="407" mass="42202">MTDHLTVVYGASELVVGPEGPTGIEVVADGAFAAVDGTVVAVGPTQDVLAEFPAENADVAIDATGKTVLPGFVDPHTHALFAGDRSDEFVAKLRGATYEEILSDGGGILRTVDAVREATDDELVTNLTGHLDAMLENGTTTVEIKSGYGLDTETELRMLAAIDEAGSRHAVDVVPTFMGAHAVPRGMDTDEYTEHVVSEQLPAVADQGIATFCDVFCERGVFSADQSRRILEAGLEYGLTPKVHADEFAAIGGTDVAADVGAASADHLLHTDADGRARLVDAGVTPVVLPGTAFGLGADYADARAFLDSGHEVALATDFNPNCFVRTMGLVATLASVGMRMTPDEVVRGCTSAAANALDLSDGRGTLAPESTADAVVLDVPSIAHLPYRFDTNPVSTVLKSGVVVHA</sequence>
<feature type="binding site" evidence="7">
    <location>
        <position position="148"/>
    </location>
    <ligand>
        <name>4-imidazolone-5-propanoate</name>
        <dbReference type="ChEBI" id="CHEBI:77893"/>
    </ligand>
</feature>
<evidence type="ECO:0000256" key="5">
    <source>
        <dbReference type="ARBA" id="ARBA00022833"/>
    </source>
</evidence>
<feature type="binding site" evidence="7">
    <location>
        <position position="78"/>
    </location>
    <ligand>
        <name>Zn(2+)</name>
        <dbReference type="ChEBI" id="CHEBI:29105"/>
    </ligand>
</feature>
<comment type="pathway">
    <text evidence="7">Amino-acid degradation; L-histidine degradation into L-glutamate; N-formimidoyl-L-glutamate from L-histidine: step 3/3.</text>
</comment>
<dbReference type="RefSeq" id="WP_390226137.1">
    <property type="nucleotide sequence ID" value="NZ_JBHTAA010000015.1"/>
</dbReference>
<keyword evidence="7" id="KW-0963">Cytoplasm</keyword>
<name>A0ABD5ZK41_9EURY</name>
<dbReference type="Pfam" id="PF01979">
    <property type="entry name" value="Amidohydro_1"/>
    <property type="match status" value="1"/>
</dbReference>
<dbReference type="Gene3D" id="3.20.20.140">
    <property type="entry name" value="Metal-dependent hydrolases"/>
    <property type="match status" value="1"/>
</dbReference>
<dbReference type="GO" id="GO:0005506">
    <property type="term" value="F:iron ion binding"/>
    <property type="evidence" value="ECO:0007669"/>
    <property type="project" value="UniProtKB-UniRule"/>
</dbReference>
<feature type="binding site" evidence="7">
    <location>
        <position position="76"/>
    </location>
    <ligand>
        <name>Zn(2+)</name>
        <dbReference type="ChEBI" id="CHEBI:29105"/>
    </ligand>
</feature>
<dbReference type="InterPro" id="IPR006680">
    <property type="entry name" value="Amidohydro-rel"/>
</dbReference>
<keyword evidence="3 7" id="KW-0378">Hydrolase</keyword>
<comment type="function">
    <text evidence="7">Catalyzes the hydrolytic cleavage of the carbon-nitrogen bond in imidazolone-5-propanoate to yield N-formimidoyl-L-glutamate. It is the third step in the universal histidine degradation pathway.</text>
</comment>
<feature type="binding site" evidence="7">
    <location>
        <position position="85"/>
    </location>
    <ligand>
        <name>4-imidazolone-5-propanoate</name>
        <dbReference type="ChEBI" id="CHEBI:77893"/>
    </ligand>
</feature>
<protein>
    <recommendedName>
        <fullName evidence="1 7">Imidazolonepropionase</fullName>
        <ecNumber evidence="1 7">3.5.2.7</ecNumber>
    </recommendedName>
    <alternativeName>
        <fullName evidence="7">Imidazolone-5-propionate hydrolase</fullName>
    </alternativeName>
</protein>
<evidence type="ECO:0000256" key="2">
    <source>
        <dbReference type="ARBA" id="ARBA00022723"/>
    </source>
</evidence>
<keyword evidence="5 7" id="KW-0862">Zinc</keyword>
<comment type="catalytic activity">
    <reaction evidence="7">
        <text>4-imidazolone-5-propanoate + H2O = N-formimidoyl-L-glutamate</text>
        <dbReference type="Rhea" id="RHEA:23660"/>
        <dbReference type="ChEBI" id="CHEBI:15377"/>
        <dbReference type="ChEBI" id="CHEBI:58928"/>
        <dbReference type="ChEBI" id="CHEBI:77893"/>
        <dbReference type="EC" id="3.5.2.7"/>
    </reaction>
</comment>
<feature type="binding site" evidence="7">
    <location>
        <position position="244"/>
    </location>
    <ligand>
        <name>Zn(2+)</name>
        <dbReference type="ChEBI" id="CHEBI:29105"/>
    </ligand>
</feature>
<reference evidence="9 10" key="1">
    <citation type="journal article" date="2019" name="Int. J. Syst. Evol. Microbiol.">
        <title>The Global Catalogue of Microorganisms (GCM) 10K type strain sequencing project: providing services to taxonomists for standard genome sequencing and annotation.</title>
        <authorList>
            <consortium name="The Broad Institute Genomics Platform"/>
            <consortium name="The Broad Institute Genome Sequencing Center for Infectious Disease"/>
            <person name="Wu L."/>
            <person name="Ma J."/>
        </authorList>
    </citation>
    <scope>NUCLEOTIDE SEQUENCE [LARGE SCALE GENOMIC DNA]</scope>
    <source>
        <strain evidence="9 10">DSM 29988</strain>
    </source>
</reference>
<comment type="subcellular location">
    <subcellularLocation>
        <location evidence="7">Cytoplasm</location>
    </subcellularLocation>
</comment>
<feature type="binding site" evidence="7">
    <location>
        <position position="244"/>
    </location>
    <ligand>
        <name>Fe(3+)</name>
        <dbReference type="ChEBI" id="CHEBI:29034"/>
    </ligand>
</feature>
<dbReference type="AlphaFoldDB" id="A0ABD5ZK41"/>
<accession>A0ABD5ZK41</accession>
<dbReference type="SUPFAM" id="SSF51556">
    <property type="entry name" value="Metallo-dependent hydrolases"/>
    <property type="match status" value="1"/>
</dbReference>
<feature type="binding site" evidence="7">
    <location>
        <position position="76"/>
    </location>
    <ligand>
        <name>Fe(3+)</name>
        <dbReference type="ChEBI" id="CHEBI:29034"/>
    </ligand>
</feature>
<dbReference type="PANTHER" id="PTHR42752">
    <property type="entry name" value="IMIDAZOLONEPROPIONASE"/>
    <property type="match status" value="1"/>
</dbReference>
<feature type="binding site" evidence="7">
    <location>
        <position position="318"/>
    </location>
    <ligand>
        <name>Zn(2+)</name>
        <dbReference type="ChEBI" id="CHEBI:29105"/>
    </ligand>
</feature>
<feature type="binding site" evidence="7">
    <location>
        <position position="78"/>
    </location>
    <ligand>
        <name>Fe(3+)</name>
        <dbReference type="ChEBI" id="CHEBI:29034"/>
    </ligand>
</feature>
<dbReference type="EC" id="3.5.2.7" evidence="1 7"/>
<comment type="caution">
    <text evidence="9">The sequence shown here is derived from an EMBL/GenBank/DDBJ whole genome shotgun (WGS) entry which is preliminary data.</text>
</comment>
<dbReference type="CDD" id="cd01296">
    <property type="entry name" value="Imidazolone-5PH"/>
    <property type="match status" value="1"/>
</dbReference>
<dbReference type="InterPro" id="IPR005920">
    <property type="entry name" value="HutI"/>
</dbReference>
<evidence type="ECO:0000313" key="9">
    <source>
        <dbReference type="EMBL" id="MFC7205444.1"/>
    </source>
</evidence>
<gene>
    <name evidence="7 9" type="primary">hutI</name>
    <name evidence="9" type="ORF">ACFQJC_18190</name>
</gene>
<dbReference type="SUPFAM" id="SSF51338">
    <property type="entry name" value="Composite domain of metallo-dependent hydrolases"/>
    <property type="match status" value="1"/>
</dbReference>
<feature type="binding site" evidence="7">
    <location>
        <position position="148"/>
    </location>
    <ligand>
        <name>N-formimidoyl-L-glutamate</name>
        <dbReference type="ChEBI" id="CHEBI:58928"/>
    </ligand>
</feature>
<keyword evidence="6 7" id="KW-0408">Iron</keyword>
<feature type="domain" description="Amidohydrolase-related" evidence="8">
    <location>
        <begin position="67"/>
        <end position="405"/>
    </location>
</feature>
<dbReference type="GO" id="GO:0008270">
    <property type="term" value="F:zinc ion binding"/>
    <property type="evidence" value="ECO:0007669"/>
    <property type="project" value="UniProtKB-UniRule"/>
</dbReference>
<evidence type="ECO:0000313" key="10">
    <source>
        <dbReference type="Proteomes" id="UP001596481"/>
    </source>
</evidence>
<dbReference type="FunFam" id="3.20.20.140:FF:000007">
    <property type="entry name" value="Imidazolonepropionase"/>
    <property type="match status" value="1"/>
</dbReference>
<evidence type="ECO:0000259" key="8">
    <source>
        <dbReference type="Pfam" id="PF01979"/>
    </source>
</evidence>
<dbReference type="Proteomes" id="UP001596481">
    <property type="component" value="Unassembled WGS sequence"/>
</dbReference>
<dbReference type="InterPro" id="IPR032466">
    <property type="entry name" value="Metal_Hydrolase"/>
</dbReference>